<gene>
    <name evidence="2" type="ORF">UFOPK3376_00049</name>
</gene>
<dbReference type="AlphaFoldDB" id="A0A6J7CKL7"/>
<evidence type="ECO:0000256" key="1">
    <source>
        <dbReference type="SAM" id="MobiDB-lite"/>
    </source>
</evidence>
<dbReference type="Gene3D" id="3.40.390.10">
    <property type="entry name" value="Collagenase (Catalytic Domain)"/>
    <property type="match status" value="1"/>
</dbReference>
<dbReference type="GO" id="GO:0008237">
    <property type="term" value="F:metallopeptidase activity"/>
    <property type="evidence" value="ECO:0007669"/>
    <property type="project" value="InterPro"/>
</dbReference>
<organism evidence="2">
    <name type="scientific">freshwater metagenome</name>
    <dbReference type="NCBI Taxonomy" id="449393"/>
    <lineage>
        <taxon>unclassified sequences</taxon>
        <taxon>metagenomes</taxon>
        <taxon>ecological metagenomes</taxon>
    </lineage>
</organism>
<feature type="compositionally biased region" description="Basic and acidic residues" evidence="1">
    <location>
        <begin position="235"/>
        <end position="244"/>
    </location>
</feature>
<dbReference type="SUPFAM" id="SSF55486">
    <property type="entry name" value="Metalloproteases ('zincins'), catalytic domain"/>
    <property type="match status" value="2"/>
</dbReference>
<feature type="region of interest" description="Disordered" evidence="1">
    <location>
        <begin position="223"/>
        <end position="245"/>
    </location>
</feature>
<protein>
    <submittedName>
        <fullName evidence="2">Unannotated protein</fullName>
    </submittedName>
</protein>
<reference evidence="2" key="1">
    <citation type="submission" date="2020-05" db="EMBL/GenBank/DDBJ databases">
        <authorList>
            <person name="Chiriac C."/>
            <person name="Salcher M."/>
            <person name="Ghai R."/>
            <person name="Kavagutti S V."/>
        </authorList>
    </citation>
    <scope>NUCLEOTIDE SEQUENCE</scope>
</reference>
<name>A0A6J7CKL7_9ZZZZ</name>
<dbReference type="InterPro" id="IPR024079">
    <property type="entry name" value="MetalloPept_cat_dom_sf"/>
</dbReference>
<dbReference type="EMBL" id="CAFBLP010000001">
    <property type="protein sequence ID" value="CAB4857328.1"/>
    <property type="molecule type" value="Genomic_DNA"/>
</dbReference>
<accession>A0A6J7CKL7</accession>
<evidence type="ECO:0000313" key="2">
    <source>
        <dbReference type="EMBL" id="CAB4857328.1"/>
    </source>
</evidence>
<proteinExistence type="predicted"/>
<sequence length="402" mass="41384">MSLLGIPIALFGASCSNDDSRTLTVPVGSVVRASADFPVGLRLILGSSPAPTNDQFEVFVCAVPLDTTDAIYGRLPLRLDLVPDDVAAKLDTTVTPYFEALSHGLYHPHFVAGLTLTMAPGETHDQCLQRAIDASGATTAAVLVVANAEHLATEPGGWGLAGSACTTEFCPARQTRRALYVGASDFHPDWGAVPAVDLIEHEIGHTLGLPHSGDFGSTDQHASGIDLMSNSASPRDAEPARRNGPDTLAVNRLALGWLTADDLAVAAPGGGAFSLWPSTGAQGLRLLVLPIADGSFLSVEYLTADGFNDFLPAAGLAVHHIDQSPAACAAELGTDAATEVTTGDATAGPCTGATRVQATLGSTAPHLQLLSTPGSSWTIEGWRITVGATGRSAQVEVRPASG</sequence>